<keyword evidence="1" id="KW-1133">Transmembrane helix</keyword>
<gene>
    <name evidence="2" type="ORF">IAA67_05365</name>
</gene>
<feature type="transmembrane region" description="Helical" evidence="1">
    <location>
        <begin position="21"/>
        <end position="38"/>
    </location>
</feature>
<evidence type="ECO:0000313" key="2">
    <source>
        <dbReference type="EMBL" id="HIQ69739.1"/>
    </source>
</evidence>
<dbReference type="EMBL" id="DVFN01000081">
    <property type="protein sequence ID" value="HIQ69739.1"/>
    <property type="molecule type" value="Genomic_DNA"/>
</dbReference>
<feature type="transmembrane region" description="Helical" evidence="1">
    <location>
        <begin position="44"/>
        <end position="62"/>
    </location>
</feature>
<proteinExistence type="predicted"/>
<dbReference type="AlphaFoldDB" id="A0A9D1CPS5"/>
<accession>A0A9D1CPS5</accession>
<evidence type="ECO:0000313" key="3">
    <source>
        <dbReference type="Proteomes" id="UP000886874"/>
    </source>
</evidence>
<organism evidence="2 3">
    <name type="scientific">Candidatus Avoscillospira stercorigallinarum</name>
    <dbReference type="NCBI Taxonomy" id="2840708"/>
    <lineage>
        <taxon>Bacteria</taxon>
        <taxon>Bacillati</taxon>
        <taxon>Bacillota</taxon>
        <taxon>Clostridia</taxon>
        <taxon>Eubacteriales</taxon>
        <taxon>Oscillospiraceae</taxon>
        <taxon>Oscillospiraceae incertae sedis</taxon>
        <taxon>Candidatus Avoscillospira</taxon>
    </lineage>
</organism>
<keyword evidence="1" id="KW-0472">Membrane</keyword>
<keyword evidence="1" id="KW-0812">Transmembrane</keyword>
<dbReference type="Proteomes" id="UP000886874">
    <property type="component" value="Unassembled WGS sequence"/>
</dbReference>
<sequence length="67" mass="6868">MNKAYWKSWLRAAGIRALRTMGQSALAALGTGAAFYTVDGRAVGMVAGMAGLVSVLTSLGGLPEVQP</sequence>
<comment type="caution">
    <text evidence="2">The sequence shown here is derived from an EMBL/GenBank/DDBJ whole genome shotgun (WGS) entry which is preliminary data.</text>
</comment>
<reference evidence="2" key="2">
    <citation type="journal article" date="2021" name="PeerJ">
        <title>Extensive microbial diversity within the chicken gut microbiome revealed by metagenomics and culture.</title>
        <authorList>
            <person name="Gilroy R."/>
            <person name="Ravi A."/>
            <person name="Getino M."/>
            <person name="Pursley I."/>
            <person name="Horton D.L."/>
            <person name="Alikhan N.F."/>
            <person name="Baker D."/>
            <person name="Gharbi K."/>
            <person name="Hall N."/>
            <person name="Watson M."/>
            <person name="Adriaenssens E.M."/>
            <person name="Foster-Nyarko E."/>
            <person name="Jarju S."/>
            <person name="Secka A."/>
            <person name="Antonio M."/>
            <person name="Oren A."/>
            <person name="Chaudhuri R.R."/>
            <person name="La Ragione R."/>
            <person name="Hildebrand F."/>
            <person name="Pallen M.J."/>
        </authorList>
    </citation>
    <scope>NUCLEOTIDE SEQUENCE</scope>
    <source>
        <strain evidence="2">ChiSjej2B20-13462</strain>
    </source>
</reference>
<dbReference type="InterPro" id="IPR020109">
    <property type="entry name" value="Holin_r1t"/>
</dbReference>
<dbReference type="Pfam" id="PF16945">
    <property type="entry name" value="Phage_r1t_holin"/>
    <property type="match status" value="1"/>
</dbReference>
<name>A0A9D1CPS5_9FIRM</name>
<evidence type="ECO:0000256" key="1">
    <source>
        <dbReference type="SAM" id="Phobius"/>
    </source>
</evidence>
<protein>
    <submittedName>
        <fullName evidence="2">Uncharacterized protein</fullName>
    </submittedName>
</protein>
<reference evidence="2" key="1">
    <citation type="submission" date="2020-10" db="EMBL/GenBank/DDBJ databases">
        <authorList>
            <person name="Gilroy R."/>
        </authorList>
    </citation>
    <scope>NUCLEOTIDE SEQUENCE</scope>
    <source>
        <strain evidence="2">ChiSjej2B20-13462</strain>
    </source>
</reference>